<reference evidence="2 3" key="1">
    <citation type="submission" date="2024-01" db="EMBL/GenBank/DDBJ databases">
        <authorList>
            <person name="Waweru B."/>
        </authorList>
    </citation>
    <scope>NUCLEOTIDE SEQUENCE [LARGE SCALE GENOMIC DNA]</scope>
</reference>
<sequence length="78" mass="8826">MQQTLFTPNQNQPPAIIKSIESNGTSSFTSALVVRLLSTISDSPNIGHNPQLPKREDMLKMEQKERKDKRLRDLDGFS</sequence>
<evidence type="ECO:0000313" key="2">
    <source>
        <dbReference type="EMBL" id="CAK7350742.1"/>
    </source>
</evidence>
<feature type="compositionally biased region" description="Basic and acidic residues" evidence="1">
    <location>
        <begin position="53"/>
        <end position="78"/>
    </location>
</feature>
<dbReference type="EMBL" id="CAWUPB010001184">
    <property type="protein sequence ID" value="CAK7350742.1"/>
    <property type="molecule type" value="Genomic_DNA"/>
</dbReference>
<evidence type="ECO:0000256" key="1">
    <source>
        <dbReference type="SAM" id="MobiDB-lite"/>
    </source>
</evidence>
<dbReference type="Proteomes" id="UP001314170">
    <property type="component" value="Unassembled WGS sequence"/>
</dbReference>
<keyword evidence="3" id="KW-1185">Reference proteome</keyword>
<proteinExistence type="predicted"/>
<feature type="region of interest" description="Disordered" evidence="1">
    <location>
        <begin position="41"/>
        <end position="78"/>
    </location>
</feature>
<dbReference type="AlphaFoldDB" id="A0AAV1SK19"/>
<accession>A0AAV1SK19</accession>
<evidence type="ECO:0000313" key="3">
    <source>
        <dbReference type="Proteomes" id="UP001314170"/>
    </source>
</evidence>
<gene>
    <name evidence="2" type="ORF">DCAF_LOCUS23486</name>
</gene>
<name>A0AAV1SK19_9ROSI</name>
<organism evidence="2 3">
    <name type="scientific">Dovyalis caffra</name>
    <dbReference type="NCBI Taxonomy" id="77055"/>
    <lineage>
        <taxon>Eukaryota</taxon>
        <taxon>Viridiplantae</taxon>
        <taxon>Streptophyta</taxon>
        <taxon>Embryophyta</taxon>
        <taxon>Tracheophyta</taxon>
        <taxon>Spermatophyta</taxon>
        <taxon>Magnoliopsida</taxon>
        <taxon>eudicotyledons</taxon>
        <taxon>Gunneridae</taxon>
        <taxon>Pentapetalae</taxon>
        <taxon>rosids</taxon>
        <taxon>fabids</taxon>
        <taxon>Malpighiales</taxon>
        <taxon>Salicaceae</taxon>
        <taxon>Flacourtieae</taxon>
        <taxon>Dovyalis</taxon>
    </lineage>
</organism>
<comment type="caution">
    <text evidence="2">The sequence shown here is derived from an EMBL/GenBank/DDBJ whole genome shotgun (WGS) entry which is preliminary data.</text>
</comment>
<protein>
    <submittedName>
        <fullName evidence="2">Uncharacterized protein</fullName>
    </submittedName>
</protein>